<comment type="caution">
    <text evidence="1">The sequence shown here is derived from an EMBL/GenBank/DDBJ whole genome shotgun (WGS) entry which is preliminary data.</text>
</comment>
<dbReference type="EMBL" id="CM045769">
    <property type="protein sequence ID" value="KAI7994811.1"/>
    <property type="molecule type" value="Genomic_DNA"/>
</dbReference>
<proteinExistence type="predicted"/>
<gene>
    <name evidence="1" type="ORF">LOK49_LG11G00384</name>
</gene>
<keyword evidence="2" id="KW-1185">Reference proteome</keyword>
<sequence>MSDSENSMFPNLEFLRHLETLTLHNKYVYYSINLEVFKFPPNIKRLTLKSTRIEWEEMSVLGMLLPNLELLKLENHAAWGEQWETTDGGFPRLKFLKLMELDVEQWITCSSHFPRLQHLLLGWCKNLEEIPSGLGDMLTLQMIVVAFCPSSLEESARKIKEEQESIGNNWVKVLTRNTLQSVSEEICILS</sequence>
<evidence type="ECO:0000313" key="1">
    <source>
        <dbReference type="EMBL" id="KAI7994811.1"/>
    </source>
</evidence>
<name>A0ACC0G187_9ERIC</name>
<organism evidence="1 2">
    <name type="scientific">Camellia lanceoleosa</name>
    <dbReference type="NCBI Taxonomy" id="1840588"/>
    <lineage>
        <taxon>Eukaryota</taxon>
        <taxon>Viridiplantae</taxon>
        <taxon>Streptophyta</taxon>
        <taxon>Embryophyta</taxon>
        <taxon>Tracheophyta</taxon>
        <taxon>Spermatophyta</taxon>
        <taxon>Magnoliopsida</taxon>
        <taxon>eudicotyledons</taxon>
        <taxon>Gunneridae</taxon>
        <taxon>Pentapetalae</taxon>
        <taxon>asterids</taxon>
        <taxon>Ericales</taxon>
        <taxon>Theaceae</taxon>
        <taxon>Camellia</taxon>
    </lineage>
</organism>
<reference evidence="1 2" key="1">
    <citation type="journal article" date="2022" name="Plant J.">
        <title>Chromosome-level genome of Camellia lanceoleosa provides a valuable resource for understanding genome evolution and self-incompatibility.</title>
        <authorList>
            <person name="Gong W."/>
            <person name="Xiao S."/>
            <person name="Wang L."/>
            <person name="Liao Z."/>
            <person name="Chang Y."/>
            <person name="Mo W."/>
            <person name="Hu G."/>
            <person name="Li W."/>
            <person name="Zhao G."/>
            <person name="Zhu H."/>
            <person name="Hu X."/>
            <person name="Ji K."/>
            <person name="Xiang X."/>
            <person name="Song Q."/>
            <person name="Yuan D."/>
            <person name="Jin S."/>
            <person name="Zhang L."/>
        </authorList>
    </citation>
    <scope>NUCLEOTIDE SEQUENCE [LARGE SCALE GENOMIC DNA]</scope>
    <source>
        <strain evidence="1">SQ_2022a</strain>
    </source>
</reference>
<protein>
    <submittedName>
        <fullName evidence="1">Uncharacterized protein</fullName>
    </submittedName>
</protein>
<accession>A0ACC0G187</accession>
<evidence type="ECO:0000313" key="2">
    <source>
        <dbReference type="Proteomes" id="UP001060215"/>
    </source>
</evidence>
<dbReference type="Proteomes" id="UP001060215">
    <property type="component" value="Chromosome 12"/>
</dbReference>